<dbReference type="GO" id="GO:0005737">
    <property type="term" value="C:cytoplasm"/>
    <property type="evidence" value="ECO:0007669"/>
    <property type="project" value="TreeGrafter"/>
</dbReference>
<feature type="domain" description="Protein kinase" evidence="10">
    <location>
        <begin position="417"/>
        <end position="665"/>
    </location>
</feature>
<evidence type="ECO:0000256" key="3">
    <source>
        <dbReference type="ARBA" id="ARBA00022741"/>
    </source>
</evidence>
<dbReference type="InterPro" id="IPR008477">
    <property type="entry name" value="TNFAIP8-like"/>
</dbReference>
<evidence type="ECO:0000313" key="12">
    <source>
        <dbReference type="Proteomes" id="UP000241769"/>
    </source>
</evidence>
<dbReference type="InterPro" id="IPR000719">
    <property type="entry name" value="Prot_kinase_dom"/>
</dbReference>
<dbReference type="InterPro" id="IPR038355">
    <property type="entry name" value="TNFAIP8_sf"/>
</dbReference>
<keyword evidence="2" id="KW-0723">Serine/threonine-protein kinase</keyword>
<dbReference type="PANTHER" id="PTHR24346:SF30">
    <property type="entry name" value="MATERNAL EMBRYONIC LEUCINE ZIPPER KINASE"/>
    <property type="match status" value="1"/>
</dbReference>
<comment type="caution">
    <text evidence="11">The sequence shown here is derived from an EMBL/GenBank/DDBJ whole genome shotgun (WGS) entry which is preliminary data.</text>
</comment>
<dbReference type="InterPro" id="IPR008271">
    <property type="entry name" value="Ser/Thr_kinase_AS"/>
</dbReference>
<feature type="binding site" evidence="8">
    <location>
        <position position="48"/>
    </location>
    <ligand>
        <name>ATP</name>
        <dbReference type="ChEBI" id="CHEBI:30616"/>
    </ligand>
</feature>
<accession>A0A2P6MTF6</accession>
<feature type="region of interest" description="Disordered" evidence="9">
    <location>
        <begin position="665"/>
        <end position="734"/>
    </location>
</feature>
<evidence type="ECO:0000256" key="5">
    <source>
        <dbReference type="ARBA" id="ARBA00022840"/>
    </source>
</evidence>
<dbReference type="AlphaFoldDB" id="A0A2P6MTF6"/>
<evidence type="ECO:0000256" key="6">
    <source>
        <dbReference type="ARBA" id="ARBA00047899"/>
    </source>
</evidence>
<keyword evidence="3 8" id="KW-0547">Nucleotide-binding</keyword>
<dbReference type="InParanoid" id="A0A2P6MTF6"/>
<dbReference type="EMBL" id="MDYQ01000421">
    <property type="protein sequence ID" value="PRP74988.1"/>
    <property type="molecule type" value="Genomic_DNA"/>
</dbReference>
<evidence type="ECO:0000256" key="1">
    <source>
        <dbReference type="ARBA" id="ARBA00012513"/>
    </source>
</evidence>
<dbReference type="Gene3D" id="1.20.1440.160">
    <property type="entry name" value="Tumor necrosis factor alpha-induced protein 8-like"/>
    <property type="match status" value="1"/>
</dbReference>
<proteinExistence type="predicted"/>
<evidence type="ECO:0000256" key="8">
    <source>
        <dbReference type="PROSITE-ProRule" id="PRU10141"/>
    </source>
</evidence>
<dbReference type="OrthoDB" id="193931at2759"/>
<dbReference type="Gene3D" id="3.30.200.20">
    <property type="entry name" value="Phosphorylase Kinase, domain 1"/>
    <property type="match status" value="1"/>
</dbReference>
<dbReference type="Pfam" id="PF00069">
    <property type="entry name" value="Pkinase"/>
    <property type="match status" value="2"/>
</dbReference>
<evidence type="ECO:0000256" key="4">
    <source>
        <dbReference type="ARBA" id="ARBA00022777"/>
    </source>
</evidence>
<dbReference type="STRING" id="1890364.A0A2P6MTF6"/>
<dbReference type="GO" id="GO:0035556">
    <property type="term" value="P:intracellular signal transduction"/>
    <property type="evidence" value="ECO:0007669"/>
    <property type="project" value="TreeGrafter"/>
</dbReference>
<evidence type="ECO:0000259" key="10">
    <source>
        <dbReference type="PROSITE" id="PS50011"/>
    </source>
</evidence>
<feature type="domain" description="Protein kinase" evidence="10">
    <location>
        <begin position="19"/>
        <end position="288"/>
    </location>
</feature>
<dbReference type="Proteomes" id="UP000241769">
    <property type="component" value="Unassembled WGS sequence"/>
</dbReference>
<keyword evidence="4" id="KW-0808">Transferase</keyword>
<keyword evidence="12" id="KW-1185">Reference proteome</keyword>
<dbReference type="PROSITE" id="PS50011">
    <property type="entry name" value="PROTEIN_KINASE_DOM"/>
    <property type="match status" value="2"/>
</dbReference>
<dbReference type="EC" id="2.7.11.1" evidence="1"/>
<dbReference type="Gene3D" id="1.10.510.10">
    <property type="entry name" value="Transferase(Phosphotransferase) domain 1"/>
    <property type="match status" value="2"/>
</dbReference>
<dbReference type="PANTHER" id="PTHR24346">
    <property type="entry name" value="MAP/MICROTUBULE AFFINITY-REGULATING KINASE"/>
    <property type="match status" value="1"/>
</dbReference>
<comment type="catalytic activity">
    <reaction evidence="6">
        <text>L-threonyl-[protein] + ATP = O-phospho-L-threonyl-[protein] + ADP + H(+)</text>
        <dbReference type="Rhea" id="RHEA:46608"/>
        <dbReference type="Rhea" id="RHEA-COMP:11060"/>
        <dbReference type="Rhea" id="RHEA-COMP:11605"/>
        <dbReference type="ChEBI" id="CHEBI:15378"/>
        <dbReference type="ChEBI" id="CHEBI:30013"/>
        <dbReference type="ChEBI" id="CHEBI:30616"/>
        <dbReference type="ChEBI" id="CHEBI:61977"/>
        <dbReference type="ChEBI" id="CHEBI:456216"/>
        <dbReference type="EC" id="2.7.11.1"/>
    </reaction>
</comment>
<dbReference type="InterPro" id="IPR017441">
    <property type="entry name" value="Protein_kinase_ATP_BS"/>
</dbReference>
<feature type="compositionally biased region" description="Low complexity" evidence="9">
    <location>
        <begin position="695"/>
        <end position="707"/>
    </location>
</feature>
<dbReference type="FunFam" id="1.10.510.10:FF:000571">
    <property type="entry name" value="Maternal embryonic leucine zipper kinase"/>
    <property type="match status" value="1"/>
</dbReference>
<dbReference type="Pfam" id="PF05527">
    <property type="entry name" value="TNFAIP8"/>
    <property type="match status" value="1"/>
</dbReference>
<dbReference type="GO" id="GO:0005524">
    <property type="term" value="F:ATP binding"/>
    <property type="evidence" value="ECO:0007669"/>
    <property type="project" value="UniProtKB-UniRule"/>
</dbReference>
<comment type="catalytic activity">
    <reaction evidence="7">
        <text>L-seryl-[protein] + ATP = O-phospho-L-seryl-[protein] + ADP + H(+)</text>
        <dbReference type="Rhea" id="RHEA:17989"/>
        <dbReference type="Rhea" id="RHEA-COMP:9863"/>
        <dbReference type="Rhea" id="RHEA-COMP:11604"/>
        <dbReference type="ChEBI" id="CHEBI:15378"/>
        <dbReference type="ChEBI" id="CHEBI:29999"/>
        <dbReference type="ChEBI" id="CHEBI:30616"/>
        <dbReference type="ChEBI" id="CHEBI:83421"/>
        <dbReference type="ChEBI" id="CHEBI:456216"/>
        <dbReference type="EC" id="2.7.11.1"/>
    </reaction>
</comment>
<dbReference type="InterPro" id="IPR011009">
    <property type="entry name" value="Kinase-like_dom_sf"/>
</dbReference>
<organism evidence="11 12">
    <name type="scientific">Planoprotostelium fungivorum</name>
    <dbReference type="NCBI Taxonomy" id="1890364"/>
    <lineage>
        <taxon>Eukaryota</taxon>
        <taxon>Amoebozoa</taxon>
        <taxon>Evosea</taxon>
        <taxon>Variosea</taxon>
        <taxon>Cavosteliida</taxon>
        <taxon>Cavosteliaceae</taxon>
        <taxon>Planoprotostelium</taxon>
    </lineage>
</organism>
<keyword evidence="5 8" id="KW-0067">ATP-binding</keyword>
<dbReference type="GO" id="GO:0004674">
    <property type="term" value="F:protein serine/threonine kinase activity"/>
    <property type="evidence" value="ECO:0007669"/>
    <property type="project" value="UniProtKB-KW"/>
</dbReference>
<reference evidence="11 12" key="1">
    <citation type="journal article" date="2018" name="Genome Biol. Evol.">
        <title>Multiple Roots of Fruiting Body Formation in Amoebozoa.</title>
        <authorList>
            <person name="Hillmann F."/>
            <person name="Forbes G."/>
            <person name="Novohradska S."/>
            <person name="Ferling I."/>
            <person name="Riege K."/>
            <person name="Groth M."/>
            <person name="Westermann M."/>
            <person name="Marz M."/>
            <person name="Spaller T."/>
            <person name="Winckler T."/>
            <person name="Schaap P."/>
            <person name="Glockner G."/>
        </authorList>
    </citation>
    <scope>NUCLEOTIDE SEQUENCE [LARGE SCALE GENOMIC DNA]</scope>
    <source>
        <strain evidence="11 12">Jena</strain>
    </source>
</reference>
<dbReference type="PROSITE" id="PS00108">
    <property type="entry name" value="PROTEIN_KINASE_ST"/>
    <property type="match status" value="2"/>
</dbReference>
<evidence type="ECO:0000256" key="7">
    <source>
        <dbReference type="ARBA" id="ARBA00048679"/>
    </source>
</evidence>
<evidence type="ECO:0000256" key="2">
    <source>
        <dbReference type="ARBA" id="ARBA00022527"/>
    </source>
</evidence>
<name>A0A2P6MTF6_9EUKA</name>
<protein>
    <recommendedName>
        <fullName evidence="1">non-specific serine/threonine protein kinase</fullName>
        <ecNumber evidence="1">2.7.11.1</ecNumber>
    </recommendedName>
</protein>
<dbReference type="SUPFAM" id="SSF56112">
    <property type="entry name" value="Protein kinase-like (PK-like)"/>
    <property type="match status" value="2"/>
</dbReference>
<feature type="compositionally biased region" description="Acidic residues" evidence="9">
    <location>
        <begin position="708"/>
        <end position="720"/>
    </location>
</feature>
<keyword evidence="4" id="KW-0418">Kinase</keyword>
<dbReference type="SMART" id="SM00220">
    <property type="entry name" value="S_TKc"/>
    <property type="match status" value="2"/>
</dbReference>
<evidence type="ECO:0000256" key="9">
    <source>
        <dbReference type="SAM" id="MobiDB-lite"/>
    </source>
</evidence>
<sequence length="911" mass="102897">MTLTTNETTLTYEKRVGCYKIGETLGEGSFAKVKLGTHEKTGERVALKVGQTPRTDFLTIFQFISHEANAESLDVIKLKREIDIQRKVEHANIAKLLEVIEVADDRTCLVMELVEGRDLIDVLEAYPERRIPEKEARKIFRQIASAIQYLHEHGIVHRDIKLENVMFSHDGSCKLIDFGFASHWSMTRALETPCGSANYAAPEILLRQPYRGPKTDVWGLGVLLYCMIRGRIPWAGETAREQLYNTVQGKWTEIEDASKPLIVLISGCLLPDQESRYGIYDVTESEWVREGRRAVIKRKLSGTIKNITAQADPDWPSGHVKLTPITSYHCGSRLTNTLKGLISSESTTSPGQRSLNDIICQIDSRARTVFPRCSHTARAAVDDFHPTSTPARIIDEYHMTLTTDETMRSHEKRVGYYKIGETLGEGSFAKVKLGTHERVALKVGQTPRTDFLTIFQFISHEADVGSLSVIKLKREIDIQRKVEHANITKLLVFVTHANCFLTEVTRARKIFRQITSAIQYLHEHGIVHRDIKLENVMLSHDGTCKLIDFGFASHWSMSQALKTPCGSTIYAAPEILLRQAYRGPKTDVWGLGVLLYCTISGQVPWAGETAREQLYNTVQGRWTEIDGVSDSLSDLIHGCLLTEQESRYGYPWKMLPYTVTQHTSMEDSKSKSKSPVPPVTFSPTSSGKEERSPDASKSPRSRSSQDSGSDDDILDLDEEEVKSPRSGKKPSWILSQKKALASRASTSTVGQGLLNKMLDKETKTLLKTVRTIAKKEQGEKFADRLHKDITKLAVKIVLLHKEQRVTDEAFNAMEFSLRRIFSATRNAYRNRKLDEGTIQRIVGHVAHLHEHIKLTHARGMISPWVSDHTIQRLKRVIEYLGSPTLLAKLPSYPEEYKEIVFAFDHYLGVME</sequence>
<gene>
    <name evidence="11" type="ORF">PROFUN_07381</name>
</gene>
<evidence type="ECO:0000313" key="11">
    <source>
        <dbReference type="EMBL" id="PRP74988.1"/>
    </source>
</evidence>
<dbReference type="PROSITE" id="PS00107">
    <property type="entry name" value="PROTEIN_KINASE_ATP"/>
    <property type="match status" value="1"/>
</dbReference>